<dbReference type="EMBL" id="KV878980">
    <property type="protein sequence ID" value="OJJ98441.1"/>
    <property type="molecule type" value="Genomic_DNA"/>
</dbReference>
<dbReference type="AlphaFoldDB" id="A0A1L9WQK6"/>
<feature type="compositionally biased region" description="Basic and acidic residues" evidence="1">
    <location>
        <begin position="139"/>
        <end position="162"/>
    </location>
</feature>
<evidence type="ECO:0000256" key="1">
    <source>
        <dbReference type="SAM" id="MobiDB-lite"/>
    </source>
</evidence>
<feature type="region of interest" description="Disordered" evidence="1">
    <location>
        <begin position="129"/>
        <end position="162"/>
    </location>
</feature>
<gene>
    <name evidence="2" type="ORF">ASPACDRAFT_44948</name>
</gene>
<protein>
    <submittedName>
        <fullName evidence="2">Uncharacterized protein</fullName>
    </submittedName>
</protein>
<accession>A0A1L9WQK6</accession>
<dbReference type="VEuPathDB" id="FungiDB:ASPACDRAFT_44948"/>
<evidence type="ECO:0000313" key="2">
    <source>
        <dbReference type="EMBL" id="OJJ98441.1"/>
    </source>
</evidence>
<organism evidence="2 3">
    <name type="scientific">Aspergillus aculeatus (strain ATCC 16872 / CBS 172.66 / WB 5094)</name>
    <dbReference type="NCBI Taxonomy" id="690307"/>
    <lineage>
        <taxon>Eukaryota</taxon>
        <taxon>Fungi</taxon>
        <taxon>Dikarya</taxon>
        <taxon>Ascomycota</taxon>
        <taxon>Pezizomycotina</taxon>
        <taxon>Eurotiomycetes</taxon>
        <taxon>Eurotiomycetidae</taxon>
        <taxon>Eurotiales</taxon>
        <taxon>Aspergillaceae</taxon>
        <taxon>Aspergillus</taxon>
        <taxon>Aspergillus subgen. Circumdati</taxon>
    </lineage>
</organism>
<sequence>MSELENLYSSLLAGARQSVDHILFLQQMLQEIELESTHRTQRHIQTEQKLCAVLAGWSKIDQPEAFLQRLEEEAQQQSDESAPLHDDPMLISRELMRLIKARVEAWLWESLWPLDAMLLVAKLHDGPDHNAGGGGGGDGEQRGAVDGVEGDRHVEARDGEGQ</sequence>
<dbReference type="OMA" id="QFYVEYE"/>
<reference evidence="3" key="1">
    <citation type="journal article" date="2017" name="Genome Biol.">
        <title>Comparative genomics reveals high biological diversity and specific adaptations in the industrially and medically important fungal genus Aspergillus.</title>
        <authorList>
            <person name="de Vries R.P."/>
            <person name="Riley R."/>
            <person name="Wiebenga A."/>
            <person name="Aguilar-Osorio G."/>
            <person name="Amillis S."/>
            <person name="Uchima C.A."/>
            <person name="Anderluh G."/>
            <person name="Asadollahi M."/>
            <person name="Askin M."/>
            <person name="Barry K."/>
            <person name="Battaglia E."/>
            <person name="Bayram O."/>
            <person name="Benocci T."/>
            <person name="Braus-Stromeyer S.A."/>
            <person name="Caldana C."/>
            <person name="Canovas D."/>
            <person name="Cerqueira G.C."/>
            <person name="Chen F."/>
            <person name="Chen W."/>
            <person name="Choi C."/>
            <person name="Clum A."/>
            <person name="Dos Santos R.A."/>
            <person name="Damasio A.R."/>
            <person name="Diallinas G."/>
            <person name="Emri T."/>
            <person name="Fekete E."/>
            <person name="Flipphi M."/>
            <person name="Freyberg S."/>
            <person name="Gallo A."/>
            <person name="Gournas C."/>
            <person name="Habgood R."/>
            <person name="Hainaut M."/>
            <person name="Harispe M.L."/>
            <person name="Henrissat B."/>
            <person name="Hilden K.S."/>
            <person name="Hope R."/>
            <person name="Hossain A."/>
            <person name="Karabika E."/>
            <person name="Karaffa L."/>
            <person name="Karanyi Z."/>
            <person name="Krasevec N."/>
            <person name="Kuo A."/>
            <person name="Kusch H."/>
            <person name="LaButti K."/>
            <person name="Lagendijk E.L."/>
            <person name="Lapidus A."/>
            <person name="Levasseur A."/>
            <person name="Lindquist E."/>
            <person name="Lipzen A."/>
            <person name="Logrieco A.F."/>
            <person name="MacCabe A."/>
            <person name="Maekelae M.R."/>
            <person name="Malavazi I."/>
            <person name="Melin P."/>
            <person name="Meyer V."/>
            <person name="Mielnichuk N."/>
            <person name="Miskei M."/>
            <person name="Molnar A.P."/>
            <person name="Mule G."/>
            <person name="Ngan C.Y."/>
            <person name="Orejas M."/>
            <person name="Orosz E."/>
            <person name="Ouedraogo J.P."/>
            <person name="Overkamp K.M."/>
            <person name="Park H.-S."/>
            <person name="Perrone G."/>
            <person name="Piumi F."/>
            <person name="Punt P.J."/>
            <person name="Ram A.F."/>
            <person name="Ramon A."/>
            <person name="Rauscher S."/>
            <person name="Record E."/>
            <person name="Riano-Pachon D.M."/>
            <person name="Robert V."/>
            <person name="Roehrig J."/>
            <person name="Ruller R."/>
            <person name="Salamov A."/>
            <person name="Salih N.S."/>
            <person name="Samson R.A."/>
            <person name="Sandor E."/>
            <person name="Sanguinetti M."/>
            <person name="Schuetze T."/>
            <person name="Sepcic K."/>
            <person name="Shelest E."/>
            <person name="Sherlock G."/>
            <person name="Sophianopoulou V."/>
            <person name="Squina F.M."/>
            <person name="Sun H."/>
            <person name="Susca A."/>
            <person name="Todd R.B."/>
            <person name="Tsang A."/>
            <person name="Unkles S.E."/>
            <person name="van de Wiele N."/>
            <person name="van Rossen-Uffink D."/>
            <person name="Oliveira J.V."/>
            <person name="Vesth T.C."/>
            <person name="Visser J."/>
            <person name="Yu J.-H."/>
            <person name="Zhou M."/>
            <person name="Andersen M.R."/>
            <person name="Archer D.B."/>
            <person name="Baker S.E."/>
            <person name="Benoit I."/>
            <person name="Brakhage A.A."/>
            <person name="Braus G.H."/>
            <person name="Fischer R."/>
            <person name="Frisvad J.C."/>
            <person name="Goldman G.H."/>
            <person name="Houbraken J."/>
            <person name="Oakley B."/>
            <person name="Pocsi I."/>
            <person name="Scazzocchio C."/>
            <person name="Seiboth B."/>
            <person name="vanKuyk P.A."/>
            <person name="Wortman J."/>
            <person name="Dyer P.S."/>
            <person name="Grigoriev I.V."/>
        </authorList>
    </citation>
    <scope>NUCLEOTIDE SEQUENCE [LARGE SCALE GENOMIC DNA]</scope>
    <source>
        <strain evidence="3">ATCC 16872 / CBS 172.66 / WB 5094</strain>
    </source>
</reference>
<name>A0A1L9WQK6_ASPA1</name>
<keyword evidence="3" id="KW-1185">Reference proteome</keyword>
<dbReference type="Proteomes" id="UP000184546">
    <property type="component" value="Unassembled WGS sequence"/>
</dbReference>
<evidence type="ECO:0000313" key="3">
    <source>
        <dbReference type="Proteomes" id="UP000184546"/>
    </source>
</evidence>
<dbReference type="GeneID" id="30975333"/>
<proteinExistence type="predicted"/>
<dbReference type="OrthoDB" id="10454686at2759"/>
<dbReference type="RefSeq" id="XP_020054781.1">
    <property type="nucleotide sequence ID" value="XM_020201519.1"/>
</dbReference>